<evidence type="ECO:0000313" key="3">
    <source>
        <dbReference type="Proteomes" id="UP000185511"/>
    </source>
</evidence>
<keyword evidence="3" id="KW-1185">Reference proteome</keyword>
<dbReference type="Gene3D" id="1.10.260.40">
    <property type="entry name" value="lambda repressor-like DNA-binding domains"/>
    <property type="match status" value="1"/>
</dbReference>
<dbReference type="CDD" id="cd00093">
    <property type="entry name" value="HTH_XRE"/>
    <property type="match status" value="1"/>
</dbReference>
<evidence type="ECO:0000259" key="1">
    <source>
        <dbReference type="PROSITE" id="PS50943"/>
    </source>
</evidence>
<proteinExistence type="predicted"/>
<feature type="domain" description="HTH cro/C1-type" evidence="1">
    <location>
        <begin position="15"/>
        <end position="69"/>
    </location>
</feature>
<dbReference type="InterPro" id="IPR010982">
    <property type="entry name" value="Lambda_DNA-bd_dom_sf"/>
</dbReference>
<dbReference type="GO" id="GO:0003677">
    <property type="term" value="F:DNA binding"/>
    <property type="evidence" value="ECO:0007669"/>
    <property type="project" value="InterPro"/>
</dbReference>
<dbReference type="Pfam" id="PF13560">
    <property type="entry name" value="HTH_31"/>
    <property type="match status" value="1"/>
</dbReference>
<reference evidence="3" key="1">
    <citation type="submission" date="2016-06" db="EMBL/GenBank/DDBJ databases">
        <title>Complete genome sequence of Actinoalloteichus fjordicus DSM 46855 (=ADI127-17), type strain of the new species Actinoalloteichus fjordicus.</title>
        <authorList>
            <person name="Ruckert C."/>
            <person name="Nouioui I."/>
            <person name="Willmese J."/>
            <person name="van Wezel G."/>
            <person name="Klenk H.-P."/>
            <person name="Kalinowski J."/>
            <person name="Zotchev S.B."/>
        </authorList>
    </citation>
    <scope>NUCLEOTIDE SEQUENCE [LARGE SCALE GENOMIC DNA]</scope>
    <source>
        <strain evidence="3">ADI127-7</strain>
    </source>
</reference>
<dbReference type="Proteomes" id="UP000185511">
    <property type="component" value="Chromosome"/>
</dbReference>
<dbReference type="AlphaFoldDB" id="A0AAC9LEA5"/>
<accession>A0AAC9LEA5</accession>
<dbReference type="Pfam" id="PF19054">
    <property type="entry name" value="DUF5753"/>
    <property type="match status" value="1"/>
</dbReference>
<organism evidence="2 3">
    <name type="scientific">Actinoalloteichus fjordicus</name>
    <dbReference type="NCBI Taxonomy" id="1612552"/>
    <lineage>
        <taxon>Bacteria</taxon>
        <taxon>Bacillati</taxon>
        <taxon>Actinomycetota</taxon>
        <taxon>Actinomycetes</taxon>
        <taxon>Pseudonocardiales</taxon>
        <taxon>Pseudonocardiaceae</taxon>
        <taxon>Actinoalloteichus</taxon>
    </lineage>
</organism>
<gene>
    <name evidence="2" type="ORF">UA74_20205</name>
</gene>
<protein>
    <submittedName>
        <fullName evidence="2">DNA binding protein with helix-turn-helix domain</fullName>
    </submittedName>
</protein>
<evidence type="ECO:0000313" key="2">
    <source>
        <dbReference type="EMBL" id="APU16066.1"/>
    </source>
</evidence>
<dbReference type="EMBL" id="CP016076">
    <property type="protein sequence ID" value="APU16066.1"/>
    <property type="molecule type" value="Genomic_DNA"/>
</dbReference>
<dbReference type="KEGG" id="acad:UA74_20205"/>
<dbReference type="InterPro" id="IPR001387">
    <property type="entry name" value="Cro/C1-type_HTH"/>
</dbReference>
<dbReference type="SUPFAM" id="SSF47413">
    <property type="entry name" value="lambda repressor-like DNA-binding domains"/>
    <property type="match status" value="1"/>
</dbReference>
<dbReference type="PROSITE" id="PS50943">
    <property type="entry name" value="HTH_CROC1"/>
    <property type="match status" value="1"/>
</dbReference>
<sequence>MVGATPRAAAIGRELRRAREDAGLTARQLALRLGKAHTTVGRWESGERAPKPVDLAAALAILDVESALRDELVELARDTDGTKWVAVGLPEQTRQMAAILETEEQATRITSLALTLIPGLIQTREYAQAIIGGGGLGADEVRARVATRVSRRDVLTRRRHPAAYLALIDESALHRGIGDREVMADQLRVILDMAKRPNIEIRIIPLGSGWHPGLEGPFELYERPDGQALIHVENRRSGLFFHEVDDVAAYQNAADVVADVAMSPAESVTLIAEIATALERTS</sequence>
<dbReference type="InterPro" id="IPR043917">
    <property type="entry name" value="DUF5753"/>
</dbReference>
<dbReference type="RefSeq" id="WP_075741684.1">
    <property type="nucleotide sequence ID" value="NZ_CP016076.1"/>
</dbReference>
<dbReference type="SMART" id="SM00530">
    <property type="entry name" value="HTH_XRE"/>
    <property type="match status" value="1"/>
</dbReference>
<name>A0AAC9LEA5_9PSEU</name>